<sequence length="56" mass="6211">MVLIVTGLTSNILCNAKNKMPTRRVGALFFPILVSFPSRGNRVAHREADKNAKQND</sequence>
<dbReference type="HOGENOM" id="CLU_3013168_0_0_6"/>
<dbReference type="EMBL" id="BA000037">
    <property type="protein sequence ID" value="BAC95177.1"/>
    <property type="molecule type" value="Genomic_DNA"/>
</dbReference>
<dbReference type="Proteomes" id="UP000002675">
    <property type="component" value="Chromosome I"/>
</dbReference>
<dbReference type="AlphaFoldDB" id="Q7MIV0"/>
<proteinExistence type="predicted"/>
<organism evidence="1 2">
    <name type="scientific">Vibrio vulnificus (strain YJ016)</name>
    <dbReference type="NCBI Taxonomy" id="196600"/>
    <lineage>
        <taxon>Bacteria</taxon>
        <taxon>Pseudomonadati</taxon>
        <taxon>Pseudomonadota</taxon>
        <taxon>Gammaproteobacteria</taxon>
        <taxon>Vibrionales</taxon>
        <taxon>Vibrionaceae</taxon>
        <taxon>Vibrio</taxon>
    </lineage>
</organism>
<gene>
    <name evidence="1" type="ordered locus">VV2413</name>
</gene>
<evidence type="ECO:0000313" key="1">
    <source>
        <dbReference type="EMBL" id="BAC95177.1"/>
    </source>
</evidence>
<reference evidence="1 2" key="1">
    <citation type="journal article" date="2003" name="Genome Res.">
        <title>Comparative genome analysis of Vibrio vulnificus, a marine pathogen.</title>
        <authorList>
            <person name="Chen C.Y."/>
            <person name="Wu K.M."/>
            <person name="Chang Y.C."/>
            <person name="Chang C.H."/>
            <person name="Tsai H.C."/>
            <person name="Liao T.L."/>
            <person name="Liu Y.M."/>
            <person name="Chen H.J."/>
            <person name="Shen A.B."/>
            <person name="Li J.C."/>
            <person name="Su T.L."/>
            <person name="Shao C.P."/>
            <person name="Lee C.T."/>
            <person name="Hor L.I."/>
            <person name="Tsai S.F."/>
        </authorList>
    </citation>
    <scope>NUCLEOTIDE SEQUENCE [LARGE SCALE GENOMIC DNA]</scope>
    <source>
        <strain evidence="1 2">YJ016</strain>
    </source>
</reference>
<dbReference type="KEGG" id="vvy:VV2413"/>
<accession>Q7MIV0</accession>
<evidence type="ECO:0000313" key="2">
    <source>
        <dbReference type="Proteomes" id="UP000002675"/>
    </source>
</evidence>
<name>Q7MIV0_VIBVY</name>
<protein>
    <submittedName>
        <fullName evidence="1">Uncharacterized protein</fullName>
    </submittedName>
</protein>